<gene>
    <name evidence="3" type="ORF">Cgig2_019954</name>
</gene>
<organism evidence="3 4">
    <name type="scientific">Carnegiea gigantea</name>
    <dbReference type="NCBI Taxonomy" id="171969"/>
    <lineage>
        <taxon>Eukaryota</taxon>
        <taxon>Viridiplantae</taxon>
        <taxon>Streptophyta</taxon>
        <taxon>Embryophyta</taxon>
        <taxon>Tracheophyta</taxon>
        <taxon>Spermatophyta</taxon>
        <taxon>Magnoliopsida</taxon>
        <taxon>eudicotyledons</taxon>
        <taxon>Gunneridae</taxon>
        <taxon>Pentapetalae</taxon>
        <taxon>Caryophyllales</taxon>
        <taxon>Cactineae</taxon>
        <taxon>Cactaceae</taxon>
        <taxon>Cactoideae</taxon>
        <taxon>Echinocereeae</taxon>
        <taxon>Carnegiea</taxon>
    </lineage>
</organism>
<protein>
    <recommendedName>
        <fullName evidence="5">UDP-glycosyltransferase</fullName>
    </recommendedName>
</protein>
<reference evidence="3" key="1">
    <citation type="submission" date="2022-04" db="EMBL/GenBank/DDBJ databases">
        <title>Carnegiea gigantea Genome sequencing and assembly v2.</title>
        <authorList>
            <person name="Copetti D."/>
            <person name="Sanderson M.J."/>
            <person name="Burquez A."/>
            <person name="Wojciechowski M.F."/>
        </authorList>
    </citation>
    <scope>NUCLEOTIDE SEQUENCE</scope>
    <source>
        <strain evidence="3">SGP5-SGP5p</strain>
        <tissue evidence="3">Aerial part</tissue>
    </source>
</reference>
<dbReference type="GO" id="GO:0080043">
    <property type="term" value="F:quercetin 3-O-glucosyltransferase activity"/>
    <property type="evidence" value="ECO:0007669"/>
    <property type="project" value="TreeGrafter"/>
</dbReference>
<dbReference type="OrthoDB" id="5835829at2759"/>
<evidence type="ECO:0000313" key="3">
    <source>
        <dbReference type="EMBL" id="KAJ8427535.1"/>
    </source>
</evidence>
<evidence type="ECO:0000256" key="1">
    <source>
        <dbReference type="ARBA" id="ARBA00009995"/>
    </source>
</evidence>
<dbReference type="GO" id="GO:0080044">
    <property type="term" value="F:quercetin 7-O-glucosyltransferase activity"/>
    <property type="evidence" value="ECO:0007669"/>
    <property type="project" value="TreeGrafter"/>
</dbReference>
<sequence>MKPQRMERRLVLFPVPLQGHQTPMLQLANILYSNGFSISIIHTHFNSPNPANYPHFTFHPIPELLEGKAWTGDMIALLNTFNVSCAVPFRDFLAQMMSESAAAGEPVACLITDAIWHFTQAVADSLQLPRIVLRTSNPTSFLSFISISLLREKGSLSAKGCQLEESVPELPPLKLKDIPVLCTCNPAATDKLICKLVEKTRASKGLIFNSFEELEGSSLAMIQEDISIPVFAVGPFHKQVSASSSSLLEQDRSCISWLDARPSKSVLYVSFGSLIAIDEAEFIEIAWGLANSSQPFLWVIRPGLVRDSDGPAPLPNGFLETVADRGRIISWAPQEEVLAHRAIGGFWTHSGWNSTLESICEGVPMMCLPRFGDQRSNARYVTELWRVGIQFEDNFKREDVEKAIKKLMGEQEGREMRERVSSLKEKASLCLAEGGSSSESLDSLTTAMAKQETMIGCRVILFPQPFVGHVTPMLYLGNALHLKGFSITIIHTHFNAPDPAKYPNFTFRYIEDAQSKAQVLPSDPLKALISLNASCLAPFRNCLSQVLDEASKDREPIACLILDPIWHFAAAIADEFNLPRIALRTGGTLAFVLYDMLPLLDEKGYFPIQEVQKEDPVPEVPPLKVKDLPPEAHHEALVAYAKEMKDCPDGIICNTFQELEGSVLDRFLQNFPSIPVFPVGPLHKYSSNMASNEVTQGQGYLTWLNKQAADSVLYVSFGTLAAISEEQFLEVAWGLAKSEQPFLWVVRPKLLDGSNKSYKFPEEFLEDVAGRGLIVPWALQHQVLANPAVGGFWTHCGWNSTLESISEGVPMICFPFWADQMPNARELTDVLKIGLQLEKGLERQEIARMIRRLMVEKEGEEMRKRAAALKEKAQQCIKEGGSSYESLNRLTSHILSLAKLKE</sequence>
<dbReference type="SUPFAM" id="SSF53756">
    <property type="entry name" value="UDP-Glycosyltransferase/glycogen phosphorylase"/>
    <property type="match status" value="2"/>
</dbReference>
<dbReference type="PANTHER" id="PTHR11926">
    <property type="entry name" value="GLUCOSYL/GLUCURONOSYL TRANSFERASES"/>
    <property type="match status" value="1"/>
</dbReference>
<comment type="similarity">
    <text evidence="1">Belongs to the UDP-glycosyltransferase family.</text>
</comment>
<dbReference type="FunFam" id="3.40.50.2000:FF:000120">
    <property type="entry name" value="UDP-glycosyltransferase 76C1"/>
    <property type="match status" value="2"/>
</dbReference>
<dbReference type="FunFam" id="3.40.50.2000:FF:000040">
    <property type="entry name" value="UDP-glycosyltransferase 76C1"/>
    <property type="match status" value="2"/>
</dbReference>
<comment type="caution">
    <text evidence="3">The sequence shown here is derived from an EMBL/GenBank/DDBJ whole genome shotgun (WGS) entry which is preliminary data.</text>
</comment>
<proteinExistence type="inferred from homology"/>
<evidence type="ECO:0000313" key="4">
    <source>
        <dbReference type="Proteomes" id="UP001153076"/>
    </source>
</evidence>
<dbReference type="CDD" id="cd03784">
    <property type="entry name" value="GT1_Gtf-like"/>
    <property type="match status" value="2"/>
</dbReference>
<dbReference type="PANTHER" id="PTHR11926:SF1464">
    <property type="entry name" value="UDP-GLYCOSYLTRANSFERASE 76B1-LIKE"/>
    <property type="match status" value="1"/>
</dbReference>
<keyword evidence="4" id="KW-1185">Reference proteome</keyword>
<keyword evidence="2" id="KW-0808">Transferase</keyword>
<accession>A0A9Q1JP30</accession>
<dbReference type="Gene3D" id="3.40.50.2000">
    <property type="entry name" value="Glycogen Phosphorylase B"/>
    <property type="match status" value="4"/>
</dbReference>
<dbReference type="AlphaFoldDB" id="A0A9Q1JP30"/>
<evidence type="ECO:0000256" key="2">
    <source>
        <dbReference type="ARBA" id="ARBA00022679"/>
    </source>
</evidence>
<dbReference type="Pfam" id="PF00201">
    <property type="entry name" value="UDPGT"/>
    <property type="match status" value="2"/>
</dbReference>
<dbReference type="InterPro" id="IPR002213">
    <property type="entry name" value="UDP_glucos_trans"/>
</dbReference>
<dbReference type="Proteomes" id="UP001153076">
    <property type="component" value="Unassembled WGS sequence"/>
</dbReference>
<dbReference type="EMBL" id="JAKOGI010001134">
    <property type="protein sequence ID" value="KAJ8427535.1"/>
    <property type="molecule type" value="Genomic_DNA"/>
</dbReference>
<evidence type="ECO:0008006" key="5">
    <source>
        <dbReference type="Google" id="ProtNLM"/>
    </source>
</evidence>
<name>A0A9Q1JP30_9CARY</name>